<keyword evidence="2" id="KW-0560">Oxidoreductase</keyword>
<dbReference type="SUPFAM" id="SSF48264">
    <property type="entry name" value="Cytochrome P450"/>
    <property type="match status" value="1"/>
</dbReference>
<protein>
    <submittedName>
        <fullName evidence="4">Cytochrome P450</fullName>
    </submittedName>
</protein>
<name>A0ABV9ABM4_9ACTN</name>
<keyword evidence="5" id="KW-1185">Reference proteome</keyword>
<dbReference type="PRINTS" id="PR00385">
    <property type="entry name" value="P450"/>
</dbReference>
<evidence type="ECO:0000256" key="1">
    <source>
        <dbReference type="ARBA" id="ARBA00010617"/>
    </source>
</evidence>
<dbReference type="Pfam" id="PF00067">
    <property type="entry name" value="p450"/>
    <property type="match status" value="2"/>
</dbReference>
<keyword evidence="2" id="KW-0479">Metal-binding</keyword>
<dbReference type="InterPro" id="IPR017972">
    <property type="entry name" value="Cyt_P450_CS"/>
</dbReference>
<accession>A0ABV9ABM4</accession>
<dbReference type="CDD" id="cd11029">
    <property type="entry name" value="CYP107-like"/>
    <property type="match status" value="1"/>
</dbReference>
<sequence>MTSCPVTGGAGAGESSKTPGDAAGEAGPCPAGGRIVLDPLVRDLAGEGARLRAAGPLAEVELPGGVPVWAVTHHAEARRLLTDARLVKDIGRWGAWQRGEIPETWSMIGLADPGPSMLTFDGAEHRRLRTLAAQALTPRRVEEMRPRIEAVAAELLDELEAAADARGRVDLKAHFAYRLPMNVVSELMGIDAAEHPRLRSLYDAFFSSVTPPEQVQAVIEELNGLFSGVVEEKKRSPGDDLTSALLQAGDGGDRLSDEEVLATLQLMIAAGHETTISLIVNAVAALLTHPDQFAKLRAGEASWEGVIEETLRWNAPTTHVLIRFATEDVPVGDRVIGEGEALVVAYGAIGRDEAQHGPTAGDFDVTRSPNRHLSFGHGPHVCPGAPLSRLEAKIALPALFERFPALSLAVPAEELRNKPAVTQNELYELPVLLGG</sequence>
<feature type="compositionally biased region" description="Low complexity" evidence="3">
    <location>
        <begin position="19"/>
        <end position="29"/>
    </location>
</feature>
<comment type="caution">
    <text evidence="4">The sequence shown here is derived from an EMBL/GenBank/DDBJ whole genome shotgun (WGS) entry which is preliminary data.</text>
</comment>
<keyword evidence="2" id="KW-0503">Monooxygenase</keyword>
<organism evidence="4 5">
    <name type="scientific">Streptomyces ovatisporus</name>
    <dbReference type="NCBI Taxonomy" id="1128682"/>
    <lineage>
        <taxon>Bacteria</taxon>
        <taxon>Bacillati</taxon>
        <taxon>Actinomycetota</taxon>
        <taxon>Actinomycetes</taxon>
        <taxon>Kitasatosporales</taxon>
        <taxon>Streptomycetaceae</taxon>
        <taxon>Streptomyces</taxon>
    </lineage>
</organism>
<comment type="similarity">
    <text evidence="1 2">Belongs to the cytochrome P450 family.</text>
</comment>
<dbReference type="PRINTS" id="PR00359">
    <property type="entry name" value="BP450"/>
</dbReference>
<dbReference type="PANTHER" id="PTHR46696">
    <property type="entry name" value="P450, PUTATIVE (EUROFUNG)-RELATED"/>
    <property type="match status" value="1"/>
</dbReference>
<dbReference type="InterPro" id="IPR001128">
    <property type="entry name" value="Cyt_P450"/>
</dbReference>
<dbReference type="RefSeq" id="WP_386449800.1">
    <property type="nucleotide sequence ID" value="NZ_JBHSFH010000010.1"/>
</dbReference>
<dbReference type="Proteomes" id="UP001595997">
    <property type="component" value="Unassembled WGS sequence"/>
</dbReference>
<dbReference type="PANTHER" id="PTHR46696:SF1">
    <property type="entry name" value="CYTOCHROME P450 YJIB-RELATED"/>
    <property type="match status" value="1"/>
</dbReference>
<reference evidence="5" key="1">
    <citation type="journal article" date="2019" name="Int. J. Syst. Evol. Microbiol.">
        <title>The Global Catalogue of Microorganisms (GCM) 10K type strain sequencing project: providing services to taxonomists for standard genome sequencing and annotation.</title>
        <authorList>
            <consortium name="The Broad Institute Genomics Platform"/>
            <consortium name="The Broad Institute Genome Sequencing Center for Infectious Disease"/>
            <person name="Wu L."/>
            <person name="Ma J."/>
        </authorList>
    </citation>
    <scope>NUCLEOTIDE SEQUENCE [LARGE SCALE GENOMIC DNA]</scope>
    <source>
        <strain evidence="5">CGMCC 4.7357</strain>
    </source>
</reference>
<keyword evidence="2" id="KW-0349">Heme</keyword>
<keyword evidence="2" id="KW-0408">Iron</keyword>
<dbReference type="PROSITE" id="PS00086">
    <property type="entry name" value="CYTOCHROME_P450"/>
    <property type="match status" value="1"/>
</dbReference>
<dbReference type="InterPro" id="IPR002397">
    <property type="entry name" value="Cyt_P450_B"/>
</dbReference>
<gene>
    <name evidence="4" type="ORF">ACFPA8_18330</name>
</gene>
<feature type="region of interest" description="Disordered" evidence="3">
    <location>
        <begin position="1"/>
        <end position="29"/>
    </location>
</feature>
<evidence type="ECO:0000313" key="5">
    <source>
        <dbReference type="Proteomes" id="UP001595997"/>
    </source>
</evidence>
<evidence type="ECO:0000313" key="4">
    <source>
        <dbReference type="EMBL" id="MFC4496085.1"/>
    </source>
</evidence>
<dbReference type="InterPro" id="IPR036396">
    <property type="entry name" value="Cyt_P450_sf"/>
</dbReference>
<proteinExistence type="inferred from homology"/>
<dbReference type="Gene3D" id="1.10.630.10">
    <property type="entry name" value="Cytochrome P450"/>
    <property type="match status" value="1"/>
</dbReference>
<evidence type="ECO:0000256" key="3">
    <source>
        <dbReference type="SAM" id="MobiDB-lite"/>
    </source>
</evidence>
<dbReference type="EMBL" id="JBHSFH010000010">
    <property type="protein sequence ID" value="MFC4496085.1"/>
    <property type="molecule type" value="Genomic_DNA"/>
</dbReference>
<evidence type="ECO:0000256" key="2">
    <source>
        <dbReference type="RuleBase" id="RU000461"/>
    </source>
</evidence>